<reference evidence="3 4" key="1">
    <citation type="journal article" date="2014" name="Appl. Environ. Microbiol.">
        <title>Elucidation of insertion elements encoded on plasmids and in vitro construction of shuttle vectors from the toxic cyanobacterium Planktothrix.</title>
        <authorList>
            <person name="Christiansen G."/>
            <person name="Goesmann A."/>
            <person name="Kurmayer R."/>
        </authorList>
    </citation>
    <scope>NUCLEOTIDE SEQUENCE [LARGE SCALE GENOMIC DNA]</scope>
    <source>
        <strain evidence="3 4">NIVA-CYA 126/8</strain>
    </source>
</reference>
<feature type="domain" description="LysM" evidence="2">
    <location>
        <begin position="56"/>
        <end position="100"/>
    </location>
</feature>
<dbReference type="Gene3D" id="2.70.70.10">
    <property type="entry name" value="Glucose Permease (Domain IIA)"/>
    <property type="match status" value="1"/>
</dbReference>
<dbReference type="SUPFAM" id="SSF54106">
    <property type="entry name" value="LysM domain"/>
    <property type="match status" value="1"/>
</dbReference>
<dbReference type="Pfam" id="PF01476">
    <property type="entry name" value="LysM"/>
    <property type="match status" value="1"/>
</dbReference>
<dbReference type="PROSITE" id="PS51782">
    <property type="entry name" value="LYSM"/>
    <property type="match status" value="1"/>
</dbReference>
<dbReference type="InterPro" id="IPR050570">
    <property type="entry name" value="Cell_wall_metabolism_enzyme"/>
</dbReference>
<dbReference type="Proteomes" id="UP000027395">
    <property type="component" value="Chromosome"/>
</dbReference>
<dbReference type="STRING" id="388467.A19Y_0486"/>
<keyword evidence="1" id="KW-0472">Membrane</keyword>
<proteinExistence type="predicted"/>
<dbReference type="Gene3D" id="3.10.350.10">
    <property type="entry name" value="LysM domain"/>
    <property type="match status" value="1"/>
</dbReference>
<accession>A0A073CNV7</accession>
<dbReference type="InterPro" id="IPR036779">
    <property type="entry name" value="LysM_dom_sf"/>
</dbReference>
<dbReference type="AlphaFoldDB" id="A0A073CNV7"/>
<dbReference type="InterPro" id="IPR011055">
    <property type="entry name" value="Dup_hybrid_motif"/>
</dbReference>
<dbReference type="eggNOG" id="COG0739">
    <property type="taxonomic scope" value="Bacteria"/>
</dbReference>
<dbReference type="PANTHER" id="PTHR21666:SF290">
    <property type="entry name" value="PEPTIDASE M23 DOMAIN PROTEIN"/>
    <property type="match status" value="1"/>
</dbReference>
<dbReference type="HOGENOM" id="CLU_029425_7_1_3"/>
<dbReference type="eggNOG" id="COG1388">
    <property type="taxonomic scope" value="Bacteria"/>
</dbReference>
<dbReference type="SMART" id="SM00257">
    <property type="entry name" value="LysM"/>
    <property type="match status" value="1"/>
</dbReference>
<feature type="transmembrane region" description="Helical" evidence="1">
    <location>
        <begin position="12"/>
        <end position="30"/>
    </location>
</feature>
<evidence type="ECO:0000313" key="3">
    <source>
        <dbReference type="EMBL" id="KEI65690.1"/>
    </source>
</evidence>
<evidence type="ECO:0000256" key="1">
    <source>
        <dbReference type="SAM" id="Phobius"/>
    </source>
</evidence>
<keyword evidence="4" id="KW-1185">Reference proteome</keyword>
<protein>
    <submittedName>
        <fullName evidence="3">Peptidase M23</fullName>
        <ecNumber evidence="3">3.4.24.75</ecNumber>
    </submittedName>
</protein>
<evidence type="ECO:0000259" key="2">
    <source>
        <dbReference type="PROSITE" id="PS51782"/>
    </source>
</evidence>
<keyword evidence="1" id="KW-1133">Transmembrane helix</keyword>
<dbReference type="Pfam" id="PF01551">
    <property type="entry name" value="Peptidase_M23"/>
    <property type="match status" value="1"/>
</dbReference>
<evidence type="ECO:0000313" key="4">
    <source>
        <dbReference type="Proteomes" id="UP000027395"/>
    </source>
</evidence>
<keyword evidence="1" id="KW-0812">Transmembrane</keyword>
<sequence>MLIMRFQRLEILLLRLMALIGILVSIRPWIRSVEANEPFNSEAQDVCPTPVLSRLKPHRIAPGDTLESIARQYNLIPATLLGINPILQRGQIPIGQEILIPPHNGIRVDIPPGRSWQEVARAYNARPDVVFEMNGCQTQPTALFLPGVNWSPKGPPTVAILVLPGYPLPQRTTIQMGYGWQLNPVSGRVIFHSGLDLTATVGTPVLSVGMGKIAFAGEREGYGKLVVVNHGSGKQTRYAHLDNIGVKLGQSVKLGDVLGTVGTTGQPDTDQPHLHFEIRYNSDLGWIAEDPNPYIQVKR</sequence>
<dbReference type="GO" id="GO:0004222">
    <property type="term" value="F:metalloendopeptidase activity"/>
    <property type="evidence" value="ECO:0007669"/>
    <property type="project" value="TreeGrafter"/>
</dbReference>
<dbReference type="CDD" id="cd12797">
    <property type="entry name" value="M23_peptidase"/>
    <property type="match status" value="1"/>
</dbReference>
<dbReference type="EMBL" id="CM002803">
    <property type="protein sequence ID" value="KEI65690.1"/>
    <property type="molecule type" value="Genomic_DNA"/>
</dbReference>
<dbReference type="PATRIC" id="fig|388467.6.peg.435"/>
<gene>
    <name evidence="3" type="ORF">A19Y_0486</name>
</gene>
<keyword evidence="3" id="KW-0378">Hydrolase</keyword>
<dbReference type="InterPro" id="IPR016047">
    <property type="entry name" value="M23ase_b-sheet_dom"/>
</dbReference>
<dbReference type="SUPFAM" id="SSF51261">
    <property type="entry name" value="Duplicated hybrid motif"/>
    <property type="match status" value="1"/>
</dbReference>
<name>A0A073CNV7_PLAA1</name>
<dbReference type="InterPro" id="IPR018392">
    <property type="entry name" value="LysM"/>
</dbReference>
<dbReference type="EC" id="3.4.24.75" evidence="3"/>
<dbReference type="PANTHER" id="PTHR21666">
    <property type="entry name" value="PEPTIDASE-RELATED"/>
    <property type="match status" value="1"/>
</dbReference>
<organism evidence="3 4">
    <name type="scientific">Planktothrix agardhii (strain NIVA-CYA 126/8)</name>
    <dbReference type="NCBI Taxonomy" id="388467"/>
    <lineage>
        <taxon>Bacteria</taxon>
        <taxon>Bacillati</taxon>
        <taxon>Cyanobacteriota</taxon>
        <taxon>Cyanophyceae</taxon>
        <taxon>Oscillatoriophycideae</taxon>
        <taxon>Oscillatoriales</taxon>
        <taxon>Microcoleaceae</taxon>
        <taxon>Planktothrix</taxon>
    </lineage>
</organism>
<dbReference type="CDD" id="cd00118">
    <property type="entry name" value="LysM"/>
    <property type="match status" value="1"/>
</dbReference>